<reference evidence="9 10" key="1">
    <citation type="journal article" date="2019" name="Sci. Rep.">
        <title>Comparative genomics of chytrid fungi reveal insights into the obligate biotrophic and pathogenic lifestyle of Synchytrium endobioticum.</title>
        <authorList>
            <person name="van de Vossenberg B.T.L.H."/>
            <person name="Warris S."/>
            <person name="Nguyen H.D.T."/>
            <person name="van Gent-Pelzer M.P.E."/>
            <person name="Joly D.L."/>
            <person name="van de Geest H.C."/>
            <person name="Bonants P.J.M."/>
            <person name="Smith D.S."/>
            <person name="Levesque C.A."/>
            <person name="van der Lee T.A.J."/>
        </authorList>
    </citation>
    <scope>NUCLEOTIDE SEQUENCE [LARGE SCALE GENOMIC DNA]</scope>
    <source>
        <strain evidence="9 10">CBS 809.83</strain>
    </source>
</reference>
<dbReference type="CDD" id="cd10142">
    <property type="entry name" value="HD_SAS6_N"/>
    <property type="match status" value="1"/>
</dbReference>
<dbReference type="InterPro" id="IPR038558">
    <property type="entry name" value="SAS-6_N_sf"/>
</dbReference>
<dbReference type="Gene3D" id="2.170.210.20">
    <property type="entry name" value="Spindle assembly abnormal protein 6, N-terminal domain"/>
    <property type="match status" value="1"/>
</dbReference>
<evidence type="ECO:0000256" key="1">
    <source>
        <dbReference type="ARBA" id="ARBA00004300"/>
    </source>
</evidence>
<evidence type="ECO:0000256" key="4">
    <source>
        <dbReference type="ARBA" id="ARBA00023212"/>
    </source>
</evidence>
<feature type="coiled-coil region" evidence="6">
    <location>
        <begin position="448"/>
        <end position="489"/>
    </location>
</feature>
<proteinExistence type="predicted"/>
<keyword evidence="3 6" id="KW-0175">Coiled coil</keyword>
<sequence>METATEILFNKGIPVTVKQPSVRLPQVGPRITIPGLVSAATDTYQEKRRPNITVQVGLASRKGGRLKVLEVQLTDEADPFFLYHLEVGEDDFHTLKDEQNLLVDFQQFPVNFIELLEACHPTSRDSQPKFIAQLTTESTTDHAVFQVVETNRFRNITHISLQFIPGNDLAVKQYLAHLVKDFKAENAALKNQLDTTGTSLAGRLKDSEQLAANLSAELERTRLANAEHISRLQLQNAEESAREREGLIRQREDERLTFEREKRSIEIRCDEKVKSLSQELASLNSAHSHMLSHAQNLEIAQSNANKQLDALRRDLTIATQDLEKETQKNEDLSRVNNDLKAECHSLRDNLKLLERDGSDKLAGGKRLEEMLQNANDQKAAIEEALEAHKSKNARLEEGLKRATEEINKGNEIIRRLQTELKSSKAKLKLKNVVTLQQEKLLDEKIAGVQAQQKEASDLRETLATVRSDLQTANARVEQLTKELQEGKAIIEDNNHVIEWLHKQMNEDALTRPLPIYSASTAYRATETDRQPVKTVSEDSTQKRTSPTGYRSRYLSGMVGHAGSTTGSRPPYQYGQGGSEGYKSGATSRIPSPSKFVGHQPTIERGLGSAMGGLVGKAGIKTANPLSGKSNYF</sequence>
<name>A0A507E554_9FUNG</name>
<evidence type="ECO:0000259" key="8">
    <source>
        <dbReference type="Pfam" id="PF16531"/>
    </source>
</evidence>
<feature type="coiled-coil region" evidence="6">
    <location>
        <begin position="204"/>
        <end position="254"/>
    </location>
</feature>
<dbReference type="Pfam" id="PF16531">
    <property type="entry name" value="SAS-6_N"/>
    <property type="match status" value="1"/>
</dbReference>
<dbReference type="STRING" id="109895.A0A507E554"/>
<evidence type="ECO:0000313" key="10">
    <source>
        <dbReference type="Proteomes" id="UP000318582"/>
    </source>
</evidence>
<comment type="subcellular location">
    <subcellularLocation>
        <location evidence="1">Cytoplasm</location>
        <location evidence="1">Cytoskeleton</location>
        <location evidence="1">Microtubule organizing center</location>
        <location evidence="1">Centrosome</location>
    </subcellularLocation>
</comment>
<evidence type="ECO:0000256" key="6">
    <source>
        <dbReference type="SAM" id="Coils"/>
    </source>
</evidence>
<accession>A0A507E554</accession>
<organism evidence="9 10">
    <name type="scientific">Powellomyces hirtus</name>
    <dbReference type="NCBI Taxonomy" id="109895"/>
    <lineage>
        <taxon>Eukaryota</taxon>
        <taxon>Fungi</taxon>
        <taxon>Fungi incertae sedis</taxon>
        <taxon>Chytridiomycota</taxon>
        <taxon>Chytridiomycota incertae sedis</taxon>
        <taxon>Chytridiomycetes</taxon>
        <taxon>Spizellomycetales</taxon>
        <taxon>Powellomycetaceae</taxon>
        <taxon>Powellomyces</taxon>
    </lineage>
</organism>
<evidence type="ECO:0000313" key="9">
    <source>
        <dbReference type="EMBL" id="TPX58976.1"/>
    </source>
</evidence>
<evidence type="ECO:0000256" key="5">
    <source>
        <dbReference type="ARBA" id="ARBA00023306"/>
    </source>
</evidence>
<dbReference type="EMBL" id="QEAQ01000030">
    <property type="protein sequence ID" value="TPX58976.1"/>
    <property type="molecule type" value="Genomic_DNA"/>
</dbReference>
<keyword evidence="2" id="KW-0963">Cytoplasm</keyword>
<keyword evidence="5" id="KW-0131">Cell cycle</keyword>
<keyword evidence="10" id="KW-1185">Reference proteome</keyword>
<dbReference type="AlphaFoldDB" id="A0A507E554"/>
<keyword evidence="4" id="KW-0206">Cytoskeleton</keyword>
<protein>
    <recommendedName>
        <fullName evidence="8">Spindle assembly abnormal protein 6 N-terminal domain-containing protein</fullName>
    </recommendedName>
</protein>
<dbReference type="PANTHER" id="PTHR44281">
    <property type="entry name" value="SPINDLE ASSEMBLY ABNORMAL PROTEIN 6 HOMOLOG"/>
    <property type="match status" value="1"/>
</dbReference>
<feature type="region of interest" description="Disordered" evidence="7">
    <location>
        <begin position="522"/>
        <end position="602"/>
    </location>
</feature>
<gene>
    <name evidence="9" type="ORF">PhCBS80983_g02810</name>
</gene>
<evidence type="ECO:0000256" key="2">
    <source>
        <dbReference type="ARBA" id="ARBA00022490"/>
    </source>
</evidence>
<comment type="caution">
    <text evidence="9">The sequence shown here is derived from an EMBL/GenBank/DDBJ whole genome shotgun (WGS) entry which is preliminary data.</text>
</comment>
<feature type="domain" description="Spindle assembly abnormal protein 6 N-terminal" evidence="8">
    <location>
        <begin position="52"/>
        <end position="163"/>
    </location>
</feature>
<dbReference type="PANTHER" id="PTHR44281:SF2">
    <property type="entry name" value="SPINDLE ASSEMBLY ABNORMAL PROTEIN 6 HOMOLOG"/>
    <property type="match status" value="1"/>
</dbReference>
<feature type="coiled-coil region" evidence="6">
    <location>
        <begin position="294"/>
        <end position="419"/>
    </location>
</feature>
<dbReference type="InterPro" id="IPR032396">
    <property type="entry name" value="SAS-6_N"/>
</dbReference>
<evidence type="ECO:0000256" key="3">
    <source>
        <dbReference type="ARBA" id="ARBA00023054"/>
    </source>
</evidence>
<feature type="compositionally biased region" description="Basic and acidic residues" evidence="7">
    <location>
        <begin position="525"/>
        <end position="541"/>
    </location>
</feature>
<dbReference type="Proteomes" id="UP000318582">
    <property type="component" value="Unassembled WGS sequence"/>
</dbReference>
<evidence type="ECO:0000256" key="7">
    <source>
        <dbReference type="SAM" id="MobiDB-lite"/>
    </source>
</evidence>